<evidence type="ECO:0000313" key="2">
    <source>
        <dbReference type="EMBL" id="KDR39020.1"/>
    </source>
</evidence>
<gene>
    <name evidence="2" type="ORF">BG61_35040</name>
</gene>
<dbReference type="STRING" id="60547.GCA_000751215_01504"/>
<organism evidence="2 3">
    <name type="scientific">Caballeronia glathei</name>
    <dbReference type="NCBI Taxonomy" id="60547"/>
    <lineage>
        <taxon>Bacteria</taxon>
        <taxon>Pseudomonadati</taxon>
        <taxon>Pseudomonadota</taxon>
        <taxon>Betaproteobacteria</taxon>
        <taxon>Burkholderiales</taxon>
        <taxon>Burkholderiaceae</taxon>
        <taxon>Caballeronia</taxon>
    </lineage>
</organism>
<keyword evidence="3" id="KW-1185">Reference proteome</keyword>
<feature type="region of interest" description="Disordered" evidence="1">
    <location>
        <begin position="66"/>
        <end position="93"/>
    </location>
</feature>
<reference evidence="2 3" key="1">
    <citation type="submission" date="2014-03" db="EMBL/GenBank/DDBJ databases">
        <title>Draft Genome Sequences of Four Burkholderia Strains.</title>
        <authorList>
            <person name="Liu X.Y."/>
            <person name="Li C.X."/>
            <person name="Xu J.H."/>
        </authorList>
    </citation>
    <scope>NUCLEOTIDE SEQUENCE [LARGE SCALE GENOMIC DNA]</scope>
    <source>
        <strain evidence="2 3">DSM 50014</strain>
    </source>
</reference>
<dbReference type="RefSeq" id="WP_035928073.1">
    <property type="nucleotide sequence ID" value="NZ_CADFFX010000020.1"/>
</dbReference>
<dbReference type="AlphaFoldDB" id="A0A069PEK9"/>
<name>A0A069PEK9_9BURK</name>
<dbReference type="EMBL" id="JFHC01000068">
    <property type="protein sequence ID" value="KDR39020.1"/>
    <property type="molecule type" value="Genomic_DNA"/>
</dbReference>
<accession>A0A069PEK9</accession>
<protein>
    <submittedName>
        <fullName evidence="2">Uncharacterized protein</fullName>
    </submittedName>
</protein>
<dbReference type="Proteomes" id="UP000027466">
    <property type="component" value="Unassembled WGS sequence"/>
</dbReference>
<proteinExistence type="predicted"/>
<evidence type="ECO:0000313" key="3">
    <source>
        <dbReference type="Proteomes" id="UP000027466"/>
    </source>
</evidence>
<sequence length="93" mass="10096">MRSTKAIHAVERLRTRSGNPQYAAVSLSGGLFYLVDRSGSGDQKVSGPLPLDAFVAFVNALKPEKPRRVSKLDQAMEEQIRQSGKARGSSGEH</sequence>
<evidence type="ECO:0000256" key="1">
    <source>
        <dbReference type="SAM" id="MobiDB-lite"/>
    </source>
</evidence>
<comment type="caution">
    <text evidence="2">The sequence shown here is derived from an EMBL/GenBank/DDBJ whole genome shotgun (WGS) entry which is preliminary data.</text>
</comment>